<keyword evidence="9" id="KW-0413">Isomerase</keyword>
<dbReference type="PIRSF" id="PIRSF036894">
    <property type="entry name" value="PMI_Firm_short"/>
    <property type="match status" value="1"/>
</dbReference>
<organism evidence="9 10">
    <name type="scientific">Marinilabilia salmonicolor</name>
    <dbReference type="NCBI Taxonomy" id="989"/>
    <lineage>
        <taxon>Bacteria</taxon>
        <taxon>Pseudomonadati</taxon>
        <taxon>Bacteroidota</taxon>
        <taxon>Bacteroidia</taxon>
        <taxon>Marinilabiliales</taxon>
        <taxon>Marinilabiliaceae</taxon>
        <taxon>Marinilabilia</taxon>
    </lineage>
</organism>
<evidence type="ECO:0000313" key="10">
    <source>
        <dbReference type="Proteomes" id="UP000252733"/>
    </source>
</evidence>
<proteinExistence type="predicted"/>
<dbReference type="CDD" id="cd07010">
    <property type="entry name" value="cupin_PMI_type_I_N_bac"/>
    <property type="match status" value="1"/>
</dbReference>
<evidence type="ECO:0000256" key="5">
    <source>
        <dbReference type="PIRSR" id="PIRSR036894-1"/>
    </source>
</evidence>
<evidence type="ECO:0000259" key="8">
    <source>
        <dbReference type="Pfam" id="PF21621"/>
    </source>
</evidence>
<keyword evidence="10" id="KW-1185">Reference proteome</keyword>
<evidence type="ECO:0000313" key="9">
    <source>
        <dbReference type="EMBL" id="RCW29314.1"/>
    </source>
</evidence>
<dbReference type="AlphaFoldDB" id="A0A368UPK1"/>
<evidence type="ECO:0000256" key="3">
    <source>
        <dbReference type="ARBA" id="ARBA00029741"/>
    </source>
</evidence>
<keyword evidence="2 5" id="KW-0862">Zinc</keyword>
<feature type="binding site" evidence="5">
    <location>
        <position position="106"/>
    </location>
    <ligand>
        <name>Zn(2+)</name>
        <dbReference type="ChEBI" id="CHEBI:29105"/>
    </ligand>
</feature>
<feature type="domain" description="Phosphomannose isomerase type I catalytic" evidence="7">
    <location>
        <begin position="9"/>
        <end position="117"/>
    </location>
</feature>
<dbReference type="InterPro" id="IPR046457">
    <property type="entry name" value="PMI_typeI_cat"/>
</dbReference>
<feature type="binding site" evidence="5">
    <location>
        <position position="181"/>
    </location>
    <ligand>
        <name>Zn(2+)</name>
        <dbReference type="ChEBI" id="CHEBI:29105"/>
    </ligand>
</feature>
<evidence type="ECO:0000256" key="4">
    <source>
        <dbReference type="ARBA" id="ARBA00030762"/>
    </source>
</evidence>
<dbReference type="SUPFAM" id="SSF51182">
    <property type="entry name" value="RmlC-like cupins"/>
    <property type="match status" value="1"/>
</dbReference>
<reference evidence="9 10" key="1">
    <citation type="submission" date="2018-07" db="EMBL/GenBank/DDBJ databases">
        <title>Freshwater and sediment microbial communities from various areas in North America, analyzing microbe dynamics in response to fracking.</title>
        <authorList>
            <person name="Lamendella R."/>
        </authorList>
    </citation>
    <scope>NUCLEOTIDE SEQUENCE [LARGE SCALE GENOMIC DNA]</scope>
    <source>
        <strain evidence="9 10">160A</strain>
    </source>
</reference>
<sequence>MERKLYPLKFEPILKQRLWGGTKLNTVLHKSIGEATDVGESWELSGVPGDVSVVSNGFLKGNSLSELLEIYMSELVGDKVFEKYGAEFPLLIKFIDANDVLSIQVHPDDKLARSRHNSFGKTEMWYVMQADQGASLISGFKKDTGKDEYLKALEEKKLDDLLASHEVAPGDVFFIPAGRVHAIGKGILLAEIQQTSDVTYRIYDFDRRDAEGNARELHTAQALDAIDFSGGGEYKTRYEATENEVTQVVESPYFVTSLIDLNGHELKKDIFGLDSFVILMCMEGSADIFYNDGQKESVTMGETILIPADLKEFSIKAADKCKLLEVHMPDVESEAKK</sequence>
<evidence type="ECO:0000259" key="7">
    <source>
        <dbReference type="Pfam" id="PF20511"/>
    </source>
</evidence>
<evidence type="ECO:0000256" key="1">
    <source>
        <dbReference type="ARBA" id="ARBA00022723"/>
    </source>
</evidence>
<dbReference type="EMBL" id="QPIZ01000029">
    <property type="protein sequence ID" value="RCW29314.1"/>
    <property type="molecule type" value="Genomic_DNA"/>
</dbReference>
<dbReference type="InterPro" id="IPR051804">
    <property type="entry name" value="Carb_Metab_Reg_Kinase/Isom"/>
</dbReference>
<comment type="caution">
    <text evidence="9">The sequence shown here is derived from an EMBL/GenBank/DDBJ whole genome shotgun (WGS) entry which is preliminary data.</text>
</comment>
<evidence type="ECO:0000256" key="6">
    <source>
        <dbReference type="PIRSR" id="PIRSR036894-2"/>
    </source>
</evidence>
<feature type="domain" description="Mannose-6-phosphate isomerase cupin" evidence="8">
    <location>
        <begin position="246"/>
        <end position="327"/>
    </location>
</feature>
<feature type="binding site" evidence="5">
    <location>
        <position position="123"/>
    </location>
    <ligand>
        <name>Zn(2+)</name>
        <dbReference type="ChEBI" id="CHEBI:29105"/>
    </ligand>
</feature>
<dbReference type="GO" id="GO:0005975">
    <property type="term" value="P:carbohydrate metabolic process"/>
    <property type="evidence" value="ECO:0007669"/>
    <property type="project" value="InterPro"/>
</dbReference>
<protein>
    <recommendedName>
        <fullName evidence="3">Phosphohexomutase</fullName>
    </recommendedName>
    <alternativeName>
        <fullName evidence="4">Phosphomannose isomerase</fullName>
    </alternativeName>
</protein>
<dbReference type="InterPro" id="IPR014710">
    <property type="entry name" value="RmlC-like_jellyroll"/>
</dbReference>
<dbReference type="Proteomes" id="UP000252733">
    <property type="component" value="Unassembled WGS sequence"/>
</dbReference>
<dbReference type="PANTHER" id="PTHR42742:SF3">
    <property type="entry name" value="FRUCTOKINASE"/>
    <property type="match status" value="1"/>
</dbReference>
<dbReference type="RefSeq" id="WP_114437910.1">
    <property type="nucleotide sequence ID" value="NZ_QPIZ01000029.1"/>
</dbReference>
<dbReference type="Gene3D" id="2.60.120.10">
    <property type="entry name" value="Jelly Rolls"/>
    <property type="match status" value="2"/>
</dbReference>
<dbReference type="Pfam" id="PF20511">
    <property type="entry name" value="PMI_typeI_cat"/>
    <property type="match status" value="1"/>
</dbReference>
<keyword evidence="1 5" id="KW-0479">Metal-binding</keyword>
<dbReference type="InterPro" id="IPR014628">
    <property type="entry name" value="Man6P_isomerase_Firm_short"/>
</dbReference>
<gene>
    <name evidence="9" type="ORF">DFO77_12938</name>
</gene>
<comment type="cofactor">
    <cofactor evidence="5">
        <name>Zn(2+)</name>
        <dbReference type="ChEBI" id="CHEBI:29105"/>
    </cofactor>
    <text evidence="5">Binds 1 zinc ion per subunit.</text>
</comment>
<feature type="active site" evidence="6">
    <location>
        <position position="201"/>
    </location>
</feature>
<dbReference type="Pfam" id="PF21621">
    <property type="entry name" value="MPI_cupin_dom"/>
    <property type="match status" value="1"/>
</dbReference>
<dbReference type="InterPro" id="IPR011051">
    <property type="entry name" value="RmlC_Cupin_sf"/>
</dbReference>
<dbReference type="InterPro" id="IPR049071">
    <property type="entry name" value="MPI_cupin_dom"/>
</dbReference>
<dbReference type="GO" id="GO:0008270">
    <property type="term" value="F:zinc ion binding"/>
    <property type="evidence" value="ECO:0007669"/>
    <property type="project" value="InterPro"/>
</dbReference>
<evidence type="ECO:0000256" key="2">
    <source>
        <dbReference type="ARBA" id="ARBA00022833"/>
    </source>
</evidence>
<dbReference type="PANTHER" id="PTHR42742">
    <property type="entry name" value="TRANSCRIPTIONAL REPRESSOR MPRA"/>
    <property type="match status" value="1"/>
</dbReference>
<name>A0A368UPK1_9BACT</name>
<dbReference type="GO" id="GO:0004476">
    <property type="term" value="F:mannose-6-phosphate isomerase activity"/>
    <property type="evidence" value="ECO:0007669"/>
    <property type="project" value="InterPro"/>
</dbReference>
<accession>A0A368UPK1</accession>